<reference evidence="2" key="3">
    <citation type="submission" date="2023-03" db="EMBL/GenBank/DDBJ databases">
        <authorList>
            <person name="McDonnell B."/>
        </authorList>
    </citation>
    <scope>NUCLEOTIDE SEQUENCE</scope>
    <source>
        <strain evidence="2">JM1</strain>
    </source>
</reference>
<sequence>MVWSEDIETQHEREYSEMNASYKFSTYLAAGIPLIVNKGMAKQDFVEKYNLGFVCENMDEVLELLKDMTEEIYREKQKASQDIGELIKEGFFAKKLLIEIQNALYL</sequence>
<dbReference type="AlphaFoldDB" id="A0A1V0PHN9"/>
<dbReference type="RefSeq" id="WP_231105347.1">
    <property type="nucleotide sequence ID" value="NZ_AP018499.1"/>
</dbReference>
<evidence type="ECO:0000313" key="5">
    <source>
        <dbReference type="Proteomes" id="UP000595253"/>
    </source>
</evidence>
<protein>
    <recommendedName>
        <fullName evidence="1">Glucosyltransferase 3-like C-terminal domain-containing protein</fullName>
    </recommendedName>
</protein>
<gene>
    <name evidence="3" type="ORF">LLC_09110</name>
    <name evidence="2" type="ORF">LLJM1_1448</name>
</gene>
<dbReference type="Proteomes" id="UP000595253">
    <property type="component" value="Chromosome"/>
</dbReference>
<dbReference type="EMBL" id="AP024222">
    <property type="protein sequence ID" value="BCO05671.1"/>
    <property type="molecule type" value="Genomic_DNA"/>
</dbReference>
<dbReference type="EMBL" id="CP015899">
    <property type="protein sequence ID" value="ARE28807.1"/>
    <property type="molecule type" value="Genomic_DNA"/>
</dbReference>
<dbReference type="Gene3D" id="3.40.50.2000">
    <property type="entry name" value="Glycogen Phosphorylase B"/>
    <property type="match status" value="1"/>
</dbReference>
<evidence type="ECO:0000259" key="1">
    <source>
        <dbReference type="Pfam" id="PF26337"/>
    </source>
</evidence>
<dbReference type="Pfam" id="PF26337">
    <property type="entry name" value="Gtf3_C"/>
    <property type="match status" value="1"/>
</dbReference>
<accession>A0A1V0PHN9</accession>
<organism evidence="2 4">
    <name type="scientific">Lactococcus lactis subsp. cremoris</name>
    <name type="common">Streptococcus cremoris</name>
    <dbReference type="NCBI Taxonomy" id="1359"/>
    <lineage>
        <taxon>Bacteria</taxon>
        <taxon>Bacillati</taxon>
        <taxon>Bacillota</taxon>
        <taxon>Bacilli</taxon>
        <taxon>Lactobacillales</taxon>
        <taxon>Streptococcaceae</taxon>
        <taxon>Lactococcus</taxon>
    </lineage>
</organism>
<dbReference type="InterPro" id="IPR058592">
    <property type="entry name" value="Gtf3_C"/>
</dbReference>
<dbReference type="Proteomes" id="UP000191806">
    <property type="component" value="Chromosome"/>
</dbReference>
<reference evidence="2 4" key="1">
    <citation type="journal article" date="2017" name="BMC Genomics">
        <title>Comparative and functional genomics of the Lactococcus lactis taxon; insights into evolution and niche adaptation.</title>
        <authorList>
            <person name="Kelleher P."/>
            <person name="Bottacini F."/>
            <person name="Mahony J."/>
            <person name="Kilcawley K.N."/>
            <person name="van Sinderen D."/>
        </authorList>
    </citation>
    <scope>NUCLEOTIDE SEQUENCE [LARGE SCALE GENOMIC DNA]</scope>
    <source>
        <strain evidence="2 4">JM1</strain>
    </source>
</reference>
<name>A0A1V0PHN9_LACLC</name>
<feature type="domain" description="Glucosyltransferase 3-like C-terminal" evidence="1">
    <location>
        <begin position="1"/>
        <end position="99"/>
    </location>
</feature>
<evidence type="ECO:0000313" key="2">
    <source>
        <dbReference type="EMBL" id="ARE28807.1"/>
    </source>
</evidence>
<evidence type="ECO:0000313" key="3">
    <source>
        <dbReference type="EMBL" id="BCO05671.1"/>
    </source>
</evidence>
<evidence type="ECO:0000313" key="4">
    <source>
        <dbReference type="Proteomes" id="UP000191806"/>
    </source>
</evidence>
<reference evidence="3 5" key="2">
    <citation type="submission" date="2020-12" db="EMBL/GenBank/DDBJ databases">
        <title>Complete genome sequence of lactococcus lactis subsp. cremoris strain EPSC and strain G3-2.</title>
        <authorList>
            <person name="Kita K."/>
            <person name="Ishikawa S."/>
        </authorList>
    </citation>
    <scope>NUCLEOTIDE SEQUENCE [LARGE SCALE GENOMIC DNA]</scope>
    <source>
        <strain evidence="3 5">EPSC</strain>
    </source>
</reference>
<proteinExistence type="predicted"/>